<dbReference type="EC" id="4.1.1.11" evidence="9"/>
<comment type="cofactor">
    <cofactor evidence="9">
        <name>pyruvate</name>
        <dbReference type="ChEBI" id="CHEBI:15361"/>
    </cofactor>
    <text evidence="9">Binds 1 pyruvoyl group covalently per subunit.</text>
</comment>
<comment type="subunit">
    <text evidence="9">Heterooctamer of four alpha and four beta subunits.</text>
</comment>
<evidence type="ECO:0000256" key="4">
    <source>
        <dbReference type="ARBA" id="ARBA00022813"/>
    </source>
</evidence>
<keyword evidence="4 9" id="KW-0068">Autocatalytic cleavage</keyword>
<dbReference type="GO" id="GO:0006523">
    <property type="term" value="P:alanine biosynthetic process"/>
    <property type="evidence" value="ECO:0007669"/>
    <property type="project" value="InterPro"/>
</dbReference>
<comment type="subcellular location">
    <subcellularLocation>
        <location evidence="9">Cytoplasm</location>
    </subcellularLocation>
</comment>
<evidence type="ECO:0000256" key="8">
    <source>
        <dbReference type="ARBA" id="ARBA00023317"/>
    </source>
</evidence>
<dbReference type="AlphaFoldDB" id="A0A2A9END6"/>
<evidence type="ECO:0000256" key="7">
    <source>
        <dbReference type="ARBA" id="ARBA00023270"/>
    </source>
</evidence>
<dbReference type="GO" id="GO:0005829">
    <property type="term" value="C:cytosol"/>
    <property type="evidence" value="ECO:0007669"/>
    <property type="project" value="TreeGrafter"/>
</dbReference>
<dbReference type="InterPro" id="IPR009010">
    <property type="entry name" value="Asp_de-COase-like_dom_sf"/>
</dbReference>
<organism evidence="10 11">
    <name type="scientific">Georgenia soli</name>
    <dbReference type="NCBI Taxonomy" id="638953"/>
    <lineage>
        <taxon>Bacteria</taxon>
        <taxon>Bacillati</taxon>
        <taxon>Actinomycetota</taxon>
        <taxon>Actinomycetes</taxon>
        <taxon>Micrococcales</taxon>
        <taxon>Bogoriellaceae</taxon>
        <taxon>Georgenia</taxon>
    </lineage>
</organism>
<comment type="caution">
    <text evidence="10">The sequence shown here is derived from an EMBL/GenBank/DDBJ whole genome shotgun (WGS) entry which is preliminary data.</text>
</comment>
<feature type="chain" id="PRO_5023495663" description="Aspartate 1-decarboxylase alpha chain" evidence="9">
    <location>
        <begin position="31"/>
        <end position="164"/>
    </location>
</feature>
<evidence type="ECO:0000256" key="9">
    <source>
        <dbReference type="HAMAP-Rule" id="MF_00446"/>
    </source>
</evidence>
<comment type="catalytic activity">
    <reaction evidence="9">
        <text>L-aspartate + H(+) = beta-alanine + CO2</text>
        <dbReference type="Rhea" id="RHEA:19497"/>
        <dbReference type="ChEBI" id="CHEBI:15378"/>
        <dbReference type="ChEBI" id="CHEBI:16526"/>
        <dbReference type="ChEBI" id="CHEBI:29991"/>
        <dbReference type="ChEBI" id="CHEBI:57966"/>
        <dbReference type="EC" id="4.1.1.11"/>
    </reaction>
</comment>
<evidence type="ECO:0000313" key="11">
    <source>
        <dbReference type="Proteomes" id="UP000222106"/>
    </source>
</evidence>
<feature type="binding site" evidence="9">
    <location>
        <position position="63"/>
    </location>
    <ligand>
        <name>substrate</name>
    </ligand>
</feature>
<reference evidence="10 11" key="1">
    <citation type="submission" date="2017-10" db="EMBL/GenBank/DDBJ databases">
        <title>Sequencing the genomes of 1000 actinobacteria strains.</title>
        <authorList>
            <person name="Klenk H.-P."/>
        </authorList>
    </citation>
    <scope>NUCLEOTIDE SEQUENCE [LARGE SCALE GENOMIC DNA]</scope>
    <source>
        <strain evidence="10 11">DSM 21838</strain>
    </source>
</reference>
<dbReference type="CDD" id="cd06919">
    <property type="entry name" value="Asp_decarbox"/>
    <property type="match status" value="1"/>
</dbReference>
<dbReference type="UniPathway" id="UPA00028">
    <property type="reaction ID" value="UER00002"/>
</dbReference>
<keyword evidence="7 9" id="KW-0704">Schiff base</keyword>
<evidence type="ECO:0000256" key="2">
    <source>
        <dbReference type="ARBA" id="ARBA00022655"/>
    </source>
</evidence>
<keyword evidence="8 9" id="KW-0670">Pyruvate</keyword>
<keyword evidence="6 9" id="KW-0456">Lyase</keyword>
<dbReference type="Proteomes" id="UP000222106">
    <property type="component" value="Unassembled WGS sequence"/>
</dbReference>
<keyword evidence="3 9" id="KW-0210">Decarboxylase</keyword>
<dbReference type="EMBL" id="PDJI01000004">
    <property type="protein sequence ID" value="PFG40303.1"/>
    <property type="molecule type" value="Genomic_DNA"/>
</dbReference>
<protein>
    <recommendedName>
        <fullName evidence="9">Aspartate 1-decarboxylase</fullName>
        <ecNumber evidence="9">4.1.1.11</ecNumber>
    </recommendedName>
    <alternativeName>
        <fullName evidence="9">Aspartate alpha-decarboxylase</fullName>
    </alternativeName>
    <component>
        <recommendedName>
            <fullName evidence="9">Aspartate 1-decarboxylase beta chain</fullName>
        </recommendedName>
    </component>
    <component>
        <recommendedName>
            <fullName evidence="9">Aspartate 1-decarboxylase alpha chain</fullName>
        </recommendedName>
    </component>
</protein>
<keyword evidence="5 9" id="KW-0865">Zymogen</keyword>
<feature type="active site" description="Schiff-base intermediate with substrate; via pyruvic acid" evidence="9">
    <location>
        <position position="31"/>
    </location>
</feature>
<sequence length="164" mass="17252">MTTPRSLLRPMMISKIHRATITAADLHYVGSITVDADLLDAADLLPGQQVDVVDVTNGARLTTYVIPGERGSGVLCINGAAAHLVNAGDLVILIAYGQLSDADARTYTPHVVFVDDRNRIVDVGDEPGQVPDTQAGEAPYVEASGITTASYRASLPGEDPSVLI</sequence>
<proteinExistence type="inferred from homology"/>
<dbReference type="HAMAP" id="MF_00446">
    <property type="entry name" value="PanD"/>
    <property type="match status" value="1"/>
</dbReference>
<dbReference type="PANTHER" id="PTHR21012">
    <property type="entry name" value="ASPARTATE 1-DECARBOXYLASE"/>
    <property type="match status" value="1"/>
</dbReference>
<name>A0A2A9END6_9MICO</name>
<evidence type="ECO:0000256" key="1">
    <source>
        <dbReference type="ARBA" id="ARBA00022490"/>
    </source>
</evidence>
<feature type="chain" id="PRO_5023495665" description="Aspartate 1-decarboxylase beta chain" evidence="9">
    <location>
        <begin position="1"/>
        <end position="30"/>
    </location>
</feature>
<dbReference type="PANTHER" id="PTHR21012:SF0">
    <property type="entry name" value="ASPARTATE 1-DECARBOXYLASE"/>
    <property type="match status" value="1"/>
</dbReference>
<dbReference type="InterPro" id="IPR003190">
    <property type="entry name" value="Asp_decarbox"/>
</dbReference>
<keyword evidence="2 9" id="KW-0566">Pantothenate biosynthesis</keyword>
<keyword evidence="1 9" id="KW-0963">Cytoplasm</keyword>
<comment type="PTM">
    <text evidence="9">Is synthesized initially as an inactive proenzyme, which is activated by self-cleavage at a specific serine bond to produce a beta-subunit with a hydroxyl group at its C-terminus and an alpha-subunit with a pyruvoyl group at its N-terminus.</text>
</comment>
<accession>A0A2A9END6</accession>
<comment type="similarity">
    <text evidence="9">Belongs to the PanD family.</text>
</comment>
<evidence type="ECO:0000256" key="5">
    <source>
        <dbReference type="ARBA" id="ARBA00023145"/>
    </source>
</evidence>
<feature type="binding site" evidence="9">
    <location>
        <begin position="79"/>
        <end position="81"/>
    </location>
    <ligand>
        <name>substrate</name>
    </ligand>
</feature>
<dbReference type="GO" id="GO:0004068">
    <property type="term" value="F:aspartate 1-decarboxylase activity"/>
    <property type="evidence" value="ECO:0007669"/>
    <property type="project" value="UniProtKB-UniRule"/>
</dbReference>
<dbReference type="Pfam" id="PF02261">
    <property type="entry name" value="Asp_decarbox"/>
    <property type="match status" value="1"/>
</dbReference>
<dbReference type="Gene3D" id="2.40.40.20">
    <property type="match status" value="1"/>
</dbReference>
<dbReference type="NCBIfam" id="TIGR00223">
    <property type="entry name" value="panD"/>
    <property type="match status" value="1"/>
</dbReference>
<comment type="pathway">
    <text evidence="9">Cofactor biosynthesis; (R)-pantothenate biosynthesis; beta-alanine from L-aspartate: step 1/1.</text>
</comment>
<feature type="modified residue" description="Pyruvic acid (Ser)" evidence="9">
    <location>
        <position position="31"/>
    </location>
</feature>
<dbReference type="GO" id="GO:0015940">
    <property type="term" value="P:pantothenate biosynthetic process"/>
    <property type="evidence" value="ECO:0007669"/>
    <property type="project" value="UniProtKB-UniRule"/>
</dbReference>
<keyword evidence="11" id="KW-1185">Reference proteome</keyword>
<evidence type="ECO:0000313" key="10">
    <source>
        <dbReference type="EMBL" id="PFG40303.1"/>
    </source>
</evidence>
<evidence type="ECO:0000256" key="6">
    <source>
        <dbReference type="ARBA" id="ARBA00023239"/>
    </source>
</evidence>
<evidence type="ECO:0000256" key="3">
    <source>
        <dbReference type="ARBA" id="ARBA00022793"/>
    </source>
</evidence>
<gene>
    <name evidence="9" type="primary">panD</name>
    <name evidence="10" type="ORF">ATJ97_2828</name>
</gene>
<dbReference type="SUPFAM" id="SSF50692">
    <property type="entry name" value="ADC-like"/>
    <property type="match status" value="1"/>
</dbReference>
<comment type="function">
    <text evidence="9">Catalyzes the pyruvoyl-dependent decarboxylation of aspartate to produce beta-alanine.</text>
</comment>
<feature type="active site" description="Proton donor" evidence="9">
    <location>
        <position position="64"/>
    </location>
</feature>